<dbReference type="PRINTS" id="PR00505">
    <property type="entry name" value="D12N6MTFRASE"/>
</dbReference>
<dbReference type="GO" id="GO:0009007">
    <property type="term" value="F:site-specific DNA-methyltransferase (adenine-specific) activity"/>
    <property type="evidence" value="ECO:0007669"/>
    <property type="project" value="UniProtKB-EC"/>
</dbReference>
<keyword evidence="3" id="KW-0949">S-adenosyl-L-methionine</keyword>
<evidence type="ECO:0000313" key="5">
    <source>
        <dbReference type="Proteomes" id="UP000003162"/>
    </source>
</evidence>
<protein>
    <submittedName>
        <fullName evidence="4">DNA adenine methylase</fullName>
        <ecNumber evidence="4">2.1.1.72</ecNumber>
    </submittedName>
</protein>
<dbReference type="EMBL" id="ABEE02000016">
    <property type="protein sequence ID" value="EDP24145.1"/>
    <property type="molecule type" value="Genomic_DNA"/>
</dbReference>
<evidence type="ECO:0000256" key="3">
    <source>
        <dbReference type="ARBA" id="ARBA00022691"/>
    </source>
</evidence>
<dbReference type="PIRSF" id="PIRSF000398">
    <property type="entry name" value="M_m6A_EcoRV"/>
    <property type="match status" value="1"/>
</dbReference>
<dbReference type="GO" id="GO:0006298">
    <property type="term" value="P:mismatch repair"/>
    <property type="evidence" value="ECO:0007669"/>
    <property type="project" value="TreeGrafter"/>
</dbReference>
<comment type="caution">
    <text evidence="4">The sequence shown here is derived from an EMBL/GenBank/DDBJ whole genome shotgun (WGS) entry which is preliminary data.</text>
</comment>
<accession>A8SKM6</accession>
<evidence type="ECO:0000256" key="1">
    <source>
        <dbReference type="ARBA" id="ARBA00022603"/>
    </source>
</evidence>
<dbReference type="SUPFAM" id="SSF53335">
    <property type="entry name" value="S-adenosyl-L-methionine-dependent methyltransferases"/>
    <property type="match status" value="1"/>
</dbReference>
<dbReference type="Gene3D" id="3.40.50.150">
    <property type="entry name" value="Vaccinia Virus protein VP39"/>
    <property type="match status" value="2"/>
</dbReference>
<dbReference type="PANTHER" id="PTHR30481">
    <property type="entry name" value="DNA ADENINE METHYLASE"/>
    <property type="match status" value="1"/>
</dbReference>
<evidence type="ECO:0000256" key="2">
    <source>
        <dbReference type="ARBA" id="ARBA00022679"/>
    </source>
</evidence>
<proteinExistence type="predicted"/>
<dbReference type="GO" id="GO:0009307">
    <property type="term" value="P:DNA restriction-modification system"/>
    <property type="evidence" value="ECO:0007669"/>
    <property type="project" value="InterPro"/>
</dbReference>
<dbReference type="InterPro" id="IPR029063">
    <property type="entry name" value="SAM-dependent_MTases_sf"/>
</dbReference>
<dbReference type="Pfam" id="PF02086">
    <property type="entry name" value="MethyltransfD12"/>
    <property type="match status" value="1"/>
</dbReference>
<gene>
    <name evidence="4" type="primary">dam</name>
    <name evidence="4" type="ORF">PEPMIC_00725</name>
</gene>
<reference evidence="4 5" key="1">
    <citation type="submission" date="2007-09" db="EMBL/GenBank/DDBJ databases">
        <title>Draft genome sequence of Peptostreptococcus micros (ATCC 33270).</title>
        <authorList>
            <person name="Sudarsanam P."/>
            <person name="Ley R."/>
            <person name="Guruge J."/>
            <person name="Turnbaugh P.J."/>
            <person name="Mahowald M."/>
            <person name="Liep D."/>
            <person name="Gordon J."/>
        </authorList>
    </citation>
    <scope>NUCLEOTIDE SEQUENCE [LARGE SCALE GENOMIC DNA]</scope>
    <source>
        <strain evidence="4 5">ATCC 33270</strain>
    </source>
</reference>
<dbReference type="InterPro" id="IPR012327">
    <property type="entry name" value="MeTrfase_D12"/>
</dbReference>
<keyword evidence="1 4" id="KW-0489">Methyltransferase</keyword>
<organism evidence="4 5">
    <name type="scientific">Parvimonas micra ATCC 33270</name>
    <dbReference type="NCBI Taxonomy" id="411465"/>
    <lineage>
        <taxon>Bacteria</taxon>
        <taxon>Bacillati</taxon>
        <taxon>Bacillota</taxon>
        <taxon>Tissierellia</taxon>
        <taxon>Tissierellales</taxon>
        <taxon>Peptoniphilaceae</taxon>
        <taxon>Parvimonas</taxon>
    </lineage>
</organism>
<evidence type="ECO:0000313" key="4">
    <source>
        <dbReference type="EMBL" id="EDP24145.1"/>
    </source>
</evidence>
<dbReference type="EC" id="2.1.1.72" evidence="4"/>
<dbReference type="Proteomes" id="UP000003162">
    <property type="component" value="Unassembled WGS sequence"/>
</dbReference>
<sequence>MEYLFEVKEKRMKNVLKYPGSKTRIANWITQFIPEHDVYLEPFFGGGAVFFNKKPARIETINDLSEEVYNYFKVLREKPNKLIHLLSLTPYSRKEYDSSFETSADEVERARRFAVRCCQGFGCSNKYKNGFRSSIGKMSPRTTSFWNDFHETLELASKRLLQAQIENQDALRLIERYNKEEVFIYADPPYPLNVRKKYLYENEMTNDEHIKLLKLLLKHKGKVMISSYENDLYNNFLKYWKKEYKNTTAENSIKRTEVIYMNYDLKKQMGV</sequence>
<dbReference type="HOGENOM" id="CLU_063430_1_0_9"/>
<dbReference type="AlphaFoldDB" id="A8SKM6"/>
<dbReference type="PANTHER" id="PTHR30481:SF4">
    <property type="entry name" value="SITE-SPECIFIC DNA-METHYLTRANSFERASE (ADENINE-SPECIFIC)"/>
    <property type="match status" value="1"/>
</dbReference>
<dbReference type="InterPro" id="IPR012263">
    <property type="entry name" value="M_m6A_EcoRV"/>
</dbReference>
<name>A8SKM6_9FIRM</name>
<reference evidence="4 5" key="2">
    <citation type="submission" date="2007-09" db="EMBL/GenBank/DDBJ databases">
        <authorList>
            <person name="Fulton L."/>
            <person name="Clifton S."/>
            <person name="Fulton B."/>
            <person name="Xu J."/>
            <person name="Minx P."/>
            <person name="Pepin K.H."/>
            <person name="Johnson M."/>
            <person name="Thiruvilangam P."/>
            <person name="Bhonagiri V."/>
            <person name="Nash W.E."/>
            <person name="Mardis E.R."/>
            <person name="Wilson R.K."/>
        </authorList>
    </citation>
    <scope>NUCLEOTIDE SEQUENCE [LARGE SCALE GENOMIC DNA]</scope>
    <source>
        <strain evidence="4 5">ATCC 33270</strain>
    </source>
</reference>
<keyword evidence="2 4" id="KW-0808">Transferase</keyword>
<dbReference type="GO" id="GO:0032259">
    <property type="term" value="P:methylation"/>
    <property type="evidence" value="ECO:0007669"/>
    <property type="project" value="UniProtKB-KW"/>
</dbReference>
<dbReference type="GO" id="GO:0043565">
    <property type="term" value="F:sequence-specific DNA binding"/>
    <property type="evidence" value="ECO:0007669"/>
    <property type="project" value="TreeGrafter"/>
</dbReference>
<dbReference type="eggNOG" id="COG0338">
    <property type="taxonomic scope" value="Bacteria"/>
</dbReference>
<dbReference type="GO" id="GO:1904047">
    <property type="term" value="F:S-adenosyl-L-methionine binding"/>
    <property type="evidence" value="ECO:0007669"/>
    <property type="project" value="TreeGrafter"/>
</dbReference>